<accession>A0A7R9P4K5</accession>
<feature type="region of interest" description="Disordered" evidence="1">
    <location>
        <begin position="1"/>
        <end position="23"/>
    </location>
</feature>
<feature type="compositionally biased region" description="Acidic residues" evidence="1">
    <location>
        <begin position="178"/>
        <end position="187"/>
    </location>
</feature>
<feature type="compositionally biased region" description="Low complexity" evidence="1">
    <location>
        <begin position="1"/>
        <end position="16"/>
    </location>
</feature>
<name>A0A7R9P4K5_TIMCA</name>
<reference evidence="2" key="1">
    <citation type="submission" date="2020-11" db="EMBL/GenBank/DDBJ databases">
        <authorList>
            <person name="Tran Van P."/>
        </authorList>
    </citation>
    <scope>NUCLEOTIDE SEQUENCE</scope>
</reference>
<protein>
    <submittedName>
        <fullName evidence="2">(California timema) hypothetical protein</fullName>
    </submittedName>
</protein>
<organism evidence="2">
    <name type="scientific">Timema californicum</name>
    <name type="common">California timema</name>
    <name type="synonym">Walking stick</name>
    <dbReference type="NCBI Taxonomy" id="61474"/>
    <lineage>
        <taxon>Eukaryota</taxon>
        <taxon>Metazoa</taxon>
        <taxon>Ecdysozoa</taxon>
        <taxon>Arthropoda</taxon>
        <taxon>Hexapoda</taxon>
        <taxon>Insecta</taxon>
        <taxon>Pterygota</taxon>
        <taxon>Neoptera</taxon>
        <taxon>Polyneoptera</taxon>
        <taxon>Phasmatodea</taxon>
        <taxon>Timematodea</taxon>
        <taxon>Timematoidea</taxon>
        <taxon>Timematidae</taxon>
        <taxon>Timema</taxon>
    </lineage>
</organism>
<sequence length="195" mass="21443">MMEVASHVSHSSLMSSDRMKPGSGDCARPPFSFANHANSACPMQGVMQPKSNTLLLLYPQPSTVIVEHAVVCSSTLGEIGLKPKMPFFCLREQLFEQQYISMCGINKFCLYFPSHHSTQASQHILHFFCSIGPESGPQTFCCGPRKKGKKVKGKTVPLQEFIGDSPGVVPVRKYNWSDEVDNEDDGADSTNQLEG</sequence>
<proteinExistence type="predicted"/>
<feature type="region of interest" description="Disordered" evidence="1">
    <location>
        <begin position="176"/>
        <end position="195"/>
    </location>
</feature>
<dbReference type="EMBL" id="OE179859">
    <property type="protein sequence ID" value="CAD7569942.1"/>
    <property type="molecule type" value="Genomic_DNA"/>
</dbReference>
<gene>
    <name evidence="2" type="ORF">TCMB3V08_LOCUS2663</name>
</gene>
<evidence type="ECO:0000256" key="1">
    <source>
        <dbReference type="SAM" id="MobiDB-lite"/>
    </source>
</evidence>
<dbReference type="AlphaFoldDB" id="A0A7R9P4K5"/>
<evidence type="ECO:0000313" key="2">
    <source>
        <dbReference type="EMBL" id="CAD7569942.1"/>
    </source>
</evidence>